<comment type="similarity">
    <text evidence="1">In the C-terminal section; belongs to the transposase 35 family.</text>
</comment>
<dbReference type="AlphaFoldDB" id="A0A3D9SQH6"/>
<dbReference type="PANTHER" id="PTHR30405:SF11">
    <property type="entry name" value="RNA-GUIDED DNA ENDONUCLEASE RV2885C-RELATED"/>
    <property type="match status" value="1"/>
</dbReference>
<evidence type="ECO:0000313" key="10">
    <source>
        <dbReference type="Proteomes" id="UP000256661"/>
    </source>
</evidence>
<proteinExistence type="inferred from homology"/>
<dbReference type="InterPro" id="IPR051399">
    <property type="entry name" value="RNA-guided_DNA_endo/Transpos"/>
</dbReference>
<gene>
    <name evidence="9" type="ORF">DFJ69_3508</name>
</gene>
<comment type="caution">
    <text evidence="9">The sequence shown here is derived from an EMBL/GenBank/DDBJ whole genome shotgun (WGS) entry which is preliminary data.</text>
</comment>
<keyword evidence="3" id="KW-0815">Transposition</keyword>
<dbReference type="Proteomes" id="UP000256661">
    <property type="component" value="Unassembled WGS sequence"/>
</dbReference>
<dbReference type="NCBIfam" id="TIGR01766">
    <property type="entry name" value="IS200/IS605 family accessory protein TnpB-like domain"/>
    <property type="match status" value="1"/>
</dbReference>
<dbReference type="Pfam" id="PF01385">
    <property type="entry name" value="OrfB_IS605"/>
    <property type="match status" value="1"/>
</dbReference>
<keyword evidence="5" id="KW-0233">DNA recombination</keyword>
<accession>A0A3D9SQH6</accession>
<dbReference type="GO" id="GO:0032196">
    <property type="term" value="P:transposition"/>
    <property type="evidence" value="ECO:0007669"/>
    <property type="project" value="UniProtKB-KW"/>
</dbReference>
<dbReference type="GO" id="GO:0006310">
    <property type="term" value="P:DNA recombination"/>
    <property type="evidence" value="ECO:0007669"/>
    <property type="project" value="UniProtKB-KW"/>
</dbReference>
<evidence type="ECO:0000256" key="4">
    <source>
        <dbReference type="ARBA" id="ARBA00023125"/>
    </source>
</evidence>
<dbReference type="InterPro" id="IPR010095">
    <property type="entry name" value="Cas12f1-like_TNB"/>
</dbReference>
<feature type="region of interest" description="Disordered" evidence="6">
    <location>
        <begin position="370"/>
        <end position="400"/>
    </location>
</feature>
<keyword evidence="10" id="KW-1185">Reference proteome</keyword>
<evidence type="ECO:0000256" key="2">
    <source>
        <dbReference type="ARBA" id="ARBA00011044"/>
    </source>
</evidence>
<feature type="domain" description="Cas12f1-like TNB" evidence="8">
    <location>
        <begin position="297"/>
        <end position="363"/>
    </location>
</feature>
<protein>
    <submittedName>
        <fullName evidence="9">IS605 OrfB family transposase</fullName>
    </submittedName>
</protein>
<dbReference type="Pfam" id="PF07282">
    <property type="entry name" value="Cas12f1-like_TNB"/>
    <property type="match status" value="1"/>
</dbReference>
<dbReference type="InterPro" id="IPR001959">
    <property type="entry name" value="Transposase"/>
</dbReference>
<sequence>MVQVRLLPTSEQASALRSTLHVCNVQANEVSRTAFERGVFRNHDLRKLTYRSVRDAGLGSQAAQHVIKKVADAYGTLRAGIRAGNFGRPGSRRRIKAESKPITFRPDAAQPFDRRNMSLALDAGTLSLWTLNGRLKGVPFACSTSARRTLAECRHGESDLLCRDGKWLLLVTVEVAEQPLNEEPDGFIGVDLGIANIATTSTGYRAAGRESSRHRARQARLRRRLQAKGTKSAKRVLKRQRRREQRRARDVNHCVSKRIVAEAERTGRGIALEDLTGIRDRVRHRRPQRAAFHSWAFHQLGNFITYKARRAGVPVVFVDPAHTSRTCADCGHRERADRVDQALFICRGCGVVAHADRNASRNIARKGEVAWDAGRRSSAPAPPRGGVGWTRRATRQPVGP</sequence>
<organism evidence="9 10">
    <name type="scientific">Thermomonospora umbrina</name>
    <dbReference type="NCBI Taxonomy" id="111806"/>
    <lineage>
        <taxon>Bacteria</taxon>
        <taxon>Bacillati</taxon>
        <taxon>Actinomycetota</taxon>
        <taxon>Actinomycetes</taxon>
        <taxon>Streptosporangiales</taxon>
        <taxon>Thermomonosporaceae</taxon>
        <taxon>Thermomonospora</taxon>
    </lineage>
</organism>
<feature type="domain" description="Probable transposase IS891/IS1136/IS1341" evidence="7">
    <location>
        <begin position="172"/>
        <end position="263"/>
    </location>
</feature>
<dbReference type="RefSeq" id="WP_170177699.1">
    <property type="nucleotide sequence ID" value="NZ_QTTT01000001.1"/>
</dbReference>
<evidence type="ECO:0000256" key="3">
    <source>
        <dbReference type="ARBA" id="ARBA00022578"/>
    </source>
</evidence>
<dbReference type="NCBIfam" id="NF040570">
    <property type="entry name" value="guided_TnpB"/>
    <property type="match status" value="1"/>
</dbReference>
<dbReference type="EMBL" id="QTTT01000001">
    <property type="protein sequence ID" value="REE98028.1"/>
    <property type="molecule type" value="Genomic_DNA"/>
</dbReference>
<reference evidence="9 10" key="1">
    <citation type="submission" date="2018-08" db="EMBL/GenBank/DDBJ databases">
        <title>Sequencing the genomes of 1000 actinobacteria strains.</title>
        <authorList>
            <person name="Klenk H.-P."/>
        </authorList>
    </citation>
    <scope>NUCLEOTIDE SEQUENCE [LARGE SCALE GENOMIC DNA]</scope>
    <source>
        <strain evidence="9 10">DSM 43927</strain>
    </source>
</reference>
<name>A0A3D9SQH6_9ACTN</name>
<evidence type="ECO:0000256" key="1">
    <source>
        <dbReference type="ARBA" id="ARBA00008761"/>
    </source>
</evidence>
<evidence type="ECO:0000313" key="9">
    <source>
        <dbReference type="EMBL" id="REE98028.1"/>
    </source>
</evidence>
<evidence type="ECO:0000256" key="5">
    <source>
        <dbReference type="ARBA" id="ARBA00023172"/>
    </source>
</evidence>
<dbReference type="PANTHER" id="PTHR30405">
    <property type="entry name" value="TRANSPOSASE"/>
    <property type="match status" value="1"/>
</dbReference>
<evidence type="ECO:0000259" key="8">
    <source>
        <dbReference type="Pfam" id="PF07282"/>
    </source>
</evidence>
<comment type="similarity">
    <text evidence="2">In the N-terminal section; belongs to the transposase 2 family.</text>
</comment>
<dbReference type="GO" id="GO:0003677">
    <property type="term" value="F:DNA binding"/>
    <property type="evidence" value="ECO:0007669"/>
    <property type="project" value="UniProtKB-KW"/>
</dbReference>
<evidence type="ECO:0000259" key="7">
    <source>
        <dbReference type="Pfam" id="PF01385"/>
    </source>
</evidence>
<keyword evidence="4" id="KW-0238">DNA-binding</keyword>
<evidence type="ECO:0000256" key="6">
    <source>
        <dbReference type="SAM" id="MobiDB-lite"/>
    </source>
</evidence>